<dbReference type="EMBL" id="KZ613466">
    <property type="protein sequence ID" value="PMD27298.1"/>
    <property type="molecule type" value="Genomic_DNA"/>
</dbReference>
<keyword evidence="3" id="KW-1185">Reference proteome</keyword>
<evidence type="ECO:0000313" key="2">
    <source>
        <dbReference type="EMBL" id="PMD27298.1"/>
    </source>
</evidence>
<dbReference type="AlphaFoldDB" id="A0A2J6QLZ7"/>
<gene>
    <name evidence="2" type="ORF">NA56DRAFT_641017</name>
</gene>
<reference evidence="2 3" key="1">
    <citation type="submission" date="2016-05" db="EMBL/GenBank/DDBJ databases">
        <title>A degradative enzymes factory behind the ericoid mycorrhizal symbiosis.</title>
        <authorList>
            <consortium name="DOE Joint Genome Institute"/>
            <person name="Martino E."/>
            <person name="Morin E."/>
            <person name="Grelet G."/>
            <person name="Kuo A."/>
            <person name="Kohler A."/>
            <person name="Daghino S."/>
            <person name="Barry K."/>
            <person name="Choi C."/>
            <person name="Cichocki N."/>
            <person name="Clum A."/>
            <person name="Copeland A."/>
            <person name="Hainaut M."/>
            <person name="Haridas S."/>
            <person name="Labutti K."/>
            <person name="Lindquist E."/>
            <person name="Lipzen A."/>
            <person name="Khouja H.-R."/>
            <person name="Murat C."/>
            <person name="Ohm R."/>
            <person name="Olson A."/>
            <person name="Spatafora J."/>
            <person name="Veneault-Fourrey C."/>
            <person name="Henrissat B."/>
            <person name="Grigoriev I."/>
            <person name="Martin F."/>
            <person name="Perotto S."/>
        </authorList>
    </citation>
    <scope>NUCLEOTIDE SEQUENCE [LARGE SCALE GENOMIC DNA]</scope>
    <source>
        <strain evidence="2 3">UAMH 7357</strain>
    </source>
</reference>
<name>A0A2J6QLZ7_9HELO</name>
<proteinExistence type="predicted"/>
<evidence type="ECO:0000256" key="1">
    <source>
        <dbReference type="SAM" id="MobiDB-lite"/>
    </source>
</evidence>
<feature type="region of interest" description="Disordered" evidence="1">
    <location>
        <begin position="1"/>
        <end position="27"/>
    </location>
</feature>
<evidence type="ECO:0000313" key="3">
    <source>
        <dbReference type="Proteomes" id="UP000235672"/>
    </source>
</evidence>
<protein>
    <submittedName>
        <fullName evidence="2">Uncharacterized protein</fullName>
    </submittedName>
</protein>
<sequence length="80" mass="9668">MVKRHWRHVHENGDPIKPMAKDSKKEVKEEPTAEELLEELNNFVKKEAEDEDIYDDIEEEELMKEDKDVEMIRKEVEMKL</sequence>
<dbReference type="Proteomes" id="UP000235672">
    <property type="component" value="Unassembled WGS sequence"/>
</dbReference>
<organism evidence="2 3">
    <name type="scientific">Hyaloscypha hepaticicola</name>
    <dbReference type="NCBI Taxonomy" id="2082293"/>
    <lineage>
        <taxon>Eukaryota</taxon>
        <taxon>Fungi</taxon>
        <taxon>Dikarya</taxon>
        <taxon>Ascomycota</taxon>
        <taxon>Pezizomycotina</taxon>
        <taxon>Leotiomycetes</taxon>
        <taxon>Helotiales</taxon>
        <taxon>Hyaloscyphaceae</taxon>
        <taxon>Hyaloscypha</taxon>
    </lineage>
</organism>
<feature type="compositionally biased region" description="Basic and acidic residues" evidence="1">
    <location>
        <begin position="9"/>
        <end position="27"/>
    </location>
</feature>
<accession>A0A2J6QLZ7</accession>